<sequence>MWVVVTVAAPLQTHSCGPSALRYGKKNLGERGVGEGCWLPQREGWIRLLDRVPGADDLHTRPPRYISRHQLRRPSLRRASERGVIRSVPYSGTDEKRPGINHKREPRVNGDEENRPSLSSAAAAAAAVGEKRVSTAAAARPKGFLLLMARLSPTYCRHDKTREKASIGPSSQTTSSCRSGASSYNTAPPVHATHRACERPVKSIEAVCPAPNAAAPNVPFISAASSEAWRRGPGRWRPFR</sequence>
<feature type="region of interest" description="Disordered" evidence="1">
    <location>
        <begin position="88"/>
        <end position="123"/>
    </location>
</feature>
<feature type="region of interest" description="Disordered" evidence="1">
    <location>
        <begin position="160"/>
        <end position="193"/>
    </location>
</feature>
<evidence type="ECO:0000313" key="2">
    <source>
        <dbReference type="EMBL" id="PWI72876.1"/>
    </source>
</evidence>
<accession>A0A2U3EEE0</accession>
<evidence type="ECO:0000313" key="3">
    <source>
        <dbReference type="Proteomes" id="UP000245956"/>
    </source>
</evidence>
<protein>
    <submittedName>
        <fullName evidence="2">Uncharacterized protein</fullName>
    </submittedName>
</protein>
<dbReference type="Proteomes" id="UP000245956">
    <property type="component" value="Unassembled WGS sequence"/>
</dbReference>
<feature type="compositionally biased region" description="Polar residues" evidence="1">
    <location>
        <begin position="168"/>
        <end position="186"/>
    </location>
</feature>
<evidence type="ECO:0000256" key="1">
    <source>
        <dbReference type="SAM" id="MobiDB-lite"/>
    </source>
</evidence>
<reference evidence="2 3" key="1">
    <citation type="journal article" date="2016" name="Front. Microbiol.">
        <title>Genome and transcriptome sequences reveal the specific parasitism of the nematophagous Purpureocillium lilacinum 36-1.</title>
        <authorList>
            <person name="Xie J."/>
            <person name="Li S."/>
            <person name="Mo C."/>
            <person name="Xiao X."/>
            <person name="Peng D."/>
            <person name="Wang G."/>
            <person name="Xiao Y."/>
        </authorList>
    </citation>
    <scope>NUCLEOTIDE SEQUENCE [LARGE SCALE GENOMIC DNA]</scope>
    <source>
        <strain evidence="2 3">36-1</strain>
    </source>
</reference>
<organism evidence="2 3">
    <name type="scientific">Purpureocillium lilacinum</name>
    <name type="common">Paecilomyces lilacinus</name>
    <dbReference type="NCBI Taxonomy" id="33203"/>
    <lineage>
        <taxon>Eukaryota</taxon>
        <taxon>Fungi</taxon>
        <taxon>Dikarya</taxon>
        <taxon>Ascomycota</taxon>
        <taxon>Pezizomycotina</taxon>
        <taxon>Sordariomycetes</taxon>
        <taxon>Hypocreomycetidae</taxon>
        <taxon>Hypocreales</taxon>
        <taxon>Ophiocordycipitaceae</taxon>
        <taxon>Purpureocillium</taxon>
    </lineage>
</organism>
<gene>
    <name evidence="2" type="ORF">PCL_09891</name>
</gene>
<comment type="caution">
    <text evidence="2">The sequence shown here is derived from an EMBL/GenBank/DDBJ whole genome shotgun (WGS) entry which is preliminary data.</text>
</comment>
<proteinExistence type="predicted"/>
<name>A0A2U3EEE0_PURLI</name>
<feature type="compositionally biased region" description="Basic and acidic residues" evidence="1">
    <location>
        <begin position="93"/>
        <end position="115"/>
    </location>
</feature>
<dbReference type="EMBL" id="LCWV01000005">
    <property type="protein sequence ID" value="PWI72876.1"/>
    <property type="molecule type" value="Genomic_DNA"/>
</dbReference>
<dbReference type="AlphaFoldDB" id="A0A2U3EEE0"/>